<evidence type="ECO:0000313" key="2">
    <source>
        <dbReference type="EMBL" id="GAI12057.1"/>
    </source>
</evidence>
<accession>X1KYA9</accession>
<reference evidence="2" key="1">
    <citation type="journal article" date="2014" name="Front. Microbiol.">
        <title>High frequency of phylogenetically diverse reductive dehalogenase-homologous genes in deep subseafloor sedimentary metagenomes.</title>
        <authorList>
            <person name="Kawai M."/>
            <person name="Futagami T."/>
            <person name="Toyoda A."/>
            <person name="Takaki Y."/>
            <person name="Nishi S."/>
            <person name="Hori S."/>
            <person name="Arai W."/>
            <person name="Tsubouchi T."/>
            <person name="Morono Y."/>
            <person name="Uchiyama I."/>
            <person name="Ito T."/>
            <person name="Fujiyama A."/>
            <person name="Inagaki F."/>
            <person name="Takami H."/>
        </authorList>
    </citation>
    <scope>NUCLEOTIDE SEQUENCE</scope>
    <source>
        <strain evidence="2">Expedition CK06-06</strain>
    </source>
</reference>
<organism evidence="2">
    <name type="scientific">marine sediment metagenome</name>
    <dbReference type="NCBI Taxonomy" id="412755"/>
    <lineage>
        <taxon>unclassified sequences</taxon>
        <taxon>metagenomes</taxon>
        <taxon>ecological metagenomes</taxon>
    </lineage>
</organism>
<evidence type="ECO:0000256" key="1">
    <source>
        <dbReference type="SAM" id="MobiDB-lite"/>
    </source>
</evidence>
<dbReference type="AlphaFoldDB" id="X1KYA9"/>
<sequence length="102" mass="11672">MSKITRRVRPSPGEKFIPICNICGEKHWPSHPLVPCTNLRKVKAKRIAEKRTRAELKAKAKEERKAKAEAERNARTETKAKAKEERKAEVEIEKIGRAKADD</sequence>
<dbReference type="EMBL" id="BARV01003814">
    <property type="protein sequence ID" value="GAI12057.1"/>
    <property type="molecule type" value="Genomic_DNA"/>
</dbReference>
<name>X1KYA9_9ZZZZ</name>
<gene>
    <name evidence="2" type="ORF">S06H3_08881</name>
</gene>
<feature type="region of interest" description="Disordered" evidence="1">
    <location>
        <begin position="55"/>
        <end position="102"/>
    </location>
</feature>
<protein>
    <submittedName>
        <fullName evidence="2">Uncharacterized protein</fullName>
    </submittedName>
</protein>
<proteinExistence type="predicted"/>
<comment type="caution">
    <text evidence="2">The sequence shown here is derived from an EMBL/GenBank/DDBJ whole genome shotgun (WGS) entry which is preliminary data.</text>
</comment>